<dbReference type="RefSeq" id="WP_182559181.1">
    <property type="nucleotide sequence ID" value="NZ_JACGWT010000002.1"/>
</dbReference>
<evidence type="ECO:0000259" key="1">
    <source>
        <dbReference type="Pfam" id="PF07969"/>
    </source>
</evidence>
<dbReference type="GO" id="GO:0016810">
    <property type="term" value="F:hydrolase activity, acting on carbon-nitrogen (but not peptide) bonds"/>
    <property type="evidence" value="ECO:0007669"/>
    <property type="project" value="InterPro"/>
</dbReference>
<reference evidence="2 3" key="1">
    <citation type="submission" date="2020-07" db="EMBL/GenBank/DDBJ databases">
        <title>Sequencing the genomes of 1000 actinobacteria strains.</title>
        <authorList>
            <person name="Klenk H.-P."/>
        </authorList>
    </citation>
    <scope>NUCLEOTIDE SEQUENCE [LARGE SCALE GENOMIC DNA]</scope>
    <source>
        <strain evidence="2 3">DSM 100723</strain>
    </source>
</reference>
<dbReference type="Proteomes" id="UP000523079">
    <property type="component" value="Unassembled WGS sequence"/>
</dbReference>
<name>A0A7W3IQW6_9ACTN</name>
<evidence type="ECO:0000313" key="3">
    <source>
        <dbReference type="Proteomes" id="UP000523079"/>
    </source>
</evidence>
<dbReference type="GO" id="GO:0019213">
    <property type="term" value="F:deacetylase activity"/>
    <property type="evidence" value="ECO:0007669"/>
    <property type="project" value="InterPro"/>
</dbReference>
<proteinExistence type="predicted"/>
<dbReference type="PANTHER" id="PTHR42717">
    <property type="entry name" value="DIHYDROOROTASE-RELATED"/>
    <property type="match status" value="1"/>
</dbReference>
<dbReference type="SUPFAM" id="SSF51556">
    <property type="entry name" value="Metallo-dependent hydrolases"/>
    <property type="match status" value="1"/>
</dbReference>
<organism evidence="2 3">
    <name type="scientific">Microlunatus kandeliicorticis</name>
    <dbReference type="NCBI Taxonomy" id="1759536"/>
    <lineage>
        <taxon>Bacteria</taxon>
        <taxon>Bacillati</taxon>
        <taxon>Actinomycetota</taxon>
        <taxon>Actinomycetes</taxon>
        <taxon>Propionibacteriales</taxon>
        <taxon>Propionibacteriaceae</taxon>
        <taxon>Microlunatus</taxon>
    </lineage>
</organism>
<dbReference type="EMBL" id="JACGWT010000002">
    <property type="protein sequence ID" value="MBA8793582.1"/>
    <property type="molecule type" value="Genomic_DNA"/>
</dbReference>
<evidence type="ECO:0000313" key="2">
    <source>
        <dbReference type="EMBL" id="MBA8793582.1"/>
    </source>
</evidence>
<comment type="caution">
    <text evidence="2">The sequence shown here is derived from an EMBL/GenBank/DDBJ whole genome shotgun (WGS) entry which is preliminary data.</text>
</comment>
<keyword evidence="2" id="KW-0378">Hydrolase</keyword>
<protein>
    <submittedName>
        <fullName evidence="2">Dihydroorotase-like cyclic amidohydrolase</fullName>
    </submittedName>
</protein>
<dbReference type="InterPro" id="IPR020043">
    <property type="entry name" value="Deacetylase_Atu3266-like"/>
</dbReference>
<dbReference type="InterPro" id="IPR013108">
    <property type="entry name" value="Amidohydro_3"/>
</dbReference>
<sequence>MTPEAGAPSRCDLLITGGRVLDPETGFDAVGWVAITGDTITGVGAGDPEPGLVAGRGIEVPGQVVAPGFVDLHSHAQTVNGARLQALDGVTTAFELESGALPVDAHYAWAADHGRPIHYGFSAAWAVARMAVLDGAEVSTPQASPADRLAFRTFERHQDLPRWRGPAEPVEEHRIVETVRRQLEAGAIGVGLLQGYVPGSRLEELDLLAGLAAEADQPLFVHARDIAPTGPYTAVDAVLELIDASERHGAPIHLCHMNSTSIRRADDVADALLAAQARGIRITTEAYPYPAGSTVIGAAFLAPEQLARNGMKPTDLTYLRTGERVRDADRLRELRESDPGGLCITRNFDLDDPEDLRMLLRCLTFPGAAIGSDAMPMVHVGDPGAPTAEQARRALTEDVWPLPPGLFAHPRSAGCFATALSWVVRELGALDLLEVVRRATVVPAGILGRAVPAMARKARLQPGMDADVTVFDPDRVAPGSDFTALRPSTGFSHVIVAGTPVVDGGELVTTALPGRALTGVPR</sequence>
<accession>A0A7W3IQW6</accession>
<dbReference type="PANTHER" id="PTHR42717:SF1">
    <property type="entry name" value="IMIDAZOLONEPROPIONASE AND RELATED AMIDOHYDROLASES"/>
    <property type="match status" value="1"/>
</dbReference>
<gene>
    <name evidence="2" type="ORF">FHX74_001187</name>
</gene>
<dbReference type="AlphaFoldDB" id="A0A7W3IQW6"/>
<dbReference type="Pfam" id="PF07969">
    <property type="entry name" value="Amidohydro_3"/>
    <property type="match status" value="1"/>
</dbReference>
<dbReference type="InterPro" id="IPR032466">
    <property type="entry name" value="Metal_Hydrolase"/>
</dbReference>
<dbReference type="InterPro" id="IPR011059">
    <property type="entry name" value="Metal-dep_hydrolase_composite"/>
</dbReference>
<dbReference type="Gene3D" id="3.20.20.140">
    <property type="entry name" value="Metal-dependent hydrolases"/>
    <property type="match status" value="1"/>
</dbReference>
<dbReference type="NCBIfam" id="NF006560">
    <property type="entry name" value="PRK09061.1"/>
    <property type="match status" value="1"/>
</dbReference>
<feature type="domain" description="Amidohydrolase 3" evidence="1">
    <location>
        <begin position="62"/>
        <end position="502"/>
    </location>
</feature>
<dbReference type="SUPFAM" id="SSF51338">
    <property type="entry name" value="Composite domain of metallo-dependent hydrolases"/>
    <property type="match status" value="1"/>
</dbReference>
<keyword evidence="3" id="KW-1185">Reference proteome</keyword>